<dbReference type="EC" id="4.2.2.29" evidence="7"/>
<feature type="compositionally biased region" description="Gly residues" evidence="8">
    <location>
        <begin position="23"/>
        <end position="35"/>
    </location>
</feature>
<dbReference type="Proteomes" id="UP000558997">
    <property type="component" value="Unassembled WGS sequence"/>
</dbReference>
<dbReference type="EMBL" id="JACHNF010000001">
    <property type="protein sequence ID" value="MBB5977633.1"/>
    <property type="molecule type" value="Genomic_DNA"/>
</dbReference>
<dbReference type="RefSeq" id="WP_337905637.1">
    <property type="nucleotide sequence ID" value="NZ_BAAAVN010000010.1"/>
</dbReference>
<keyword evidence="6 7" id="KW-0961">Cell wall biogenesis/degradation</keyword>
<dbReference type="GO" id="GO:0009252">
    <property type="term" value="P:peptidoglycan biosynthetic process"/>
    <property type="evidence" value="ECO:0007669"/>
    <property type="project" value="UniProtKB-UniRule"/>
</dbReference>
<dbReference type="CDD" id="cd08010">
    <property type="entry name" value="MltG_like"/>
    <property type="match status" value="1"/>
</dbReference>
<keyword evidence="2 7" id="KW-0812">Transmembrane</keyword>
<evidence type="ECO:0000256" key="8">
    <source>
        <dbReference type="SAM" id="MobiDB-lite"/>
    </source>
</evidence>
<dbReference type="Gene3D" id="3.30.1490.480">
    <property type="entry name" value="Endolytic murein transglycosylase"/>
    <property type="match status" value="1"/>
</dbReference>
<dbReference type="GO" id="GO:0071555">
    <property type="term" value="P:cell wall organization"/>
    <property type="evidence" value="ECO:0007669"/>
    <property type="project" value="UniProtKB-KW"/>
</dbReference>
<dbReference type="GO" id="GO:0008932">
    <property type="term" value="F:lytic endotransglycosylase activity"/>
    <property type="evidence" value="ECO:0007669"/>
    <property type="project" value="UniProtKB-UniRule"/>
</dbReference>
<evidence type="ECO:0000256" key="5">
    <source>
        <dbReference type="ARBA" id="ARBA00023239"/>
    </source>
</evidence>
<dbReference type="PANTHER" id="PTHR30518:SF2">
    <property type="entry name" value="ENDOLYTIC MUREIN TRANSGLYCOSYLASE"/>
    <property type="match status" value="1"/>
</dbReference>
<comment type="similarity">
    <text evidence="7">Belongs to the transglycosylase MltG family.</text>
</comment>
<comment type="caution">
    <text evidence="9">The sequence shown here is derived from an EMBL/GenBank/DDBJ whole genome shotgun (WGS) entry which is preliminary data.</text>
</comment>
<feature type="site" description="Important for catalytic activity" evidence="7">
    <location>
        <position position="287"/>
    </location>
</feature>
<dbReference type="PANTHER" id="PTHR30518">
    <property type="entry name" value="ENDOLYTIC MUREIN TRANSGLYCOSYLASE"/>
    <property type="match status" value="1"/>
</dbReference>
<proteinExistence type="inferred from homology"/>
<evidence type="ECO:0000256" key="6">
    <source>
        <dbReference type="ARBA" id="ARBA00023316"/>
    </source>
</evidence>
<evidence type="ECO:0000313" key="10">
    <source>
        <dbReference type="Proteomes" id="UP000558997"/>
    </source>
</evidence>
<comment type="subcellular location">
    <subcellularLocation>
        <location evidence="7">Cell membrane</location>
        <topology evidence="7">Single-pass membrane protein</topology>
    </subcellularLocation>
</comment>
<organism evidence="9 10">
    <name type="scientific">Kribbella solani</name>
    <dbReference type="NCBI Taxonomy" id="236067"/>
    <lineage>
        <taxon>Bacteria</taxon>
        <taxon>Bacillati</taxon>
        <taxon>Actinomycetota</taxon>
        <taxon>Actinomycetes</taxon>
        <taxon>Propionibacteriales</taxon>
        <taxon>Kribbellaceae</taxon>
        <taxon>Kribbella</taxon>
    </lineage>
</organism>
<dbReference type="GO" id="GO:0005886">
    <property type="term" value="C:plasma membrane"/>
    <property type="evidence" value="ECO:0007669"/>
    <property type="project" value="UniProtKB-SubCell"/>
</dbReference>
<evidence type="ECO:0000256" key="7">
    <source>
        <dbReference type="HAMAP-Rule" id="MF_02065"/>
    </source>
</evidence>
<dbReference type="InterPro" id="IPR003770">
    <property type="entry name" value="MLTG-like"/>
</dbReference>
<protein>
    <recommendedName>
        <fullName evidence="7">Endolytic murein transglycosylase</fullName>
        <ecNumber evidence="7">4.2.2.29</ecNumber>
    </recommendedName>
    <alternativeName>
        <fullName evidence="7">Peptidoglycan lytic transglycosylase</fullName>
    </alternativeName>
    <alternativeName>
        <fullName evidence="7">Peptidoglycan polymerization terminase</fullName>
    </alternativeName>
</protein>
<name>A0A841DGH9_9ACTN</name>
<feature type="transmembrane region" description="Helical" evidence="7">
    <location>
        <begin position="58"/>
        <end position="81"/>
    </location>
</feature>
<dbReference type="HAMAP" id="MF_02065">
    <property type="entry name" value="MltG"/>
    <property type="match status" value="1"/>
</dbReference>
<evidence type="ECO:0000313" key="9">
    <source>
        <dbReference type="EMBL" id="MBB5977633.1"/>
    </source>
</evidence>
<feature type="region of interest" description="Disordered" evidence="8">
    <location>
        <begin position="1"/>
        <end position="37"/>
    </location>
</feature>
<comment type="catalytic activity">
    <reaction evidence="7">
        <text>a peptidoglycan chain = a peptidoglycan chain with N-acetyl-1,6-anhydromuramyl-[peptide] at the reducing end + a peptidoglycan chain with N-acetylglucosamine at the non-reducing end.</text>
        <dbReference type="EC" id="4.2.2.29"/>
    </reaction>
</comment>
<comment type="function">
    <text evidence="7">Functions as a peptidoglycan terminase that cleaves nascent peptidoglycan strands endolytically to terminate their elongation.</text>
</comment>
<evidence type="ECO:0000256" key="1">
    <source>
        <dbReference type="ARBA" id="ARBA00022475"/>
    </source>
</evidence>
<dbReference type="Pfam" id="PF02618">
    <property type="entry name" value="YceG"/>
    <property type="match status" value="1"/>
</dbReference>
<keyword evidence="5 7" id="KW-0456">Lyase</keyword>
<keyword evidence="3 7" id="KW-1133">Transmembrane helix</keyword>
<dbReference type="AlphaFoldDB" id="A0A841DGH9"/>
<sequence>MNGPSVDSDLNESDGLDERDGRVGQGEGDDLGSGLGLRAESRVERRANRRRARSRRAFGCFAGLVSLIVVGALVAGAVLGFGKGKDALANLFSAPDYKGEGTGTVTVQITAGQSVSSIADTLEKKEVVKSARAFERVARDDPRSLQIQAATYTLRKHMSAKAALALMLDTSKSVLVMRISFPAGKTKAEIAQILQNSKLKLPANAAAGALNKPASLGLPAYAHGNAEGFLYPGTYDVPKGATAYTMLKLMTANYAKNAASLDLVNTASRKKLDPYQAVIVASIIGAETNRPQDYAKVARVIYNRLQAGMKLQMDSTIHYVVGRDGGVFTTTEQRQTDSPYNTYKYKGLPPTPINSPTRDELRAAINPAQGSWLYFTLVNLDTGETAFASSAADHQANVKKLQTWCQAHKGRC</sequence>
<keyword evidence="1 7" id="KW-1003">Cell membrane</keyword>
<evidence type="ECO:0000256" key="4">
    <source>
        <dbReference type="ARBA" id="ARBA00023136"/>
    </source>
</evidence>
<keyword evidence="10" id="KW-1185">Reference proteome</keyword>
<reference evidence="9 10" key="1">
    <citation type="submission" date="2020-08" db="EMBL/GenBank/DDBJ databases">
        <title>Sequencing the genomes of 1000 actinobacteria strains.</title>
        <authorList>
            <person name="Klenk H.-P."/>
        </authorList>
    </citation>
    <scope>NUCLEOTIDE SEQUENCE [LARGE SCALE GENOMIC DNA]</scope>
    <source>
        <strain evidence="9 10">DSM 17294</strain>
    </source>
</reference>
<evidence type="ECO:0000256" key="2">
    <source>
        <dbReference type="ARBA" id="ARBA00022692"/>
    </source>
</evidence>
<dbReference type="NCBIfam" id="TIGR00247">
    <property type="entry name" value="endolytic transglycosylase MltG"/>
    <property type="match status" value="1"/>
</dbReference>
<evidence type="ECO:0000256" key="3">
    <source>
        <dbReference type="ARBA" id="ARBA00022989"/>
    </source>
</evidence>
<gene>
    <name evidence="7" type="primary">mltG</name>
    <name evidence="9" type="ORF">HDA44_000974</name>
</gene>
<accession>A0A841DGH9</accession>
<keyword evidence="4 7" id="KW-0472">Membrane</keyword>